<dbReference type="Pfam" id="PF04773">
    <property type="entry name" value="FecR"/>
    <property type="match status" value="1"/>
</dbReference>
<keyword evidence="1" id="KW-1133">Transmembrane helix</keyword>
<dbReference type="PANTHER" id="PTHR30273">
    <property type="entry name" value="PERIPLASMIC SIGNAL SENSOR AND SIGMA FACTOR ACTIVATOR FECR-RELATED"/>
    <property type="match status" value="1"/>
</dbReference>
<keyword evidence="1" id="KW-0472">Membrane</keyword>
<dbReference type="RefSeq" id="WP_256537992.1">
    <property type="nucleotide sequence ID" value="NZ_JANHOH010000001.1"/>
</dbReference>
<reference evidence="4 5" key="1">
    <citation type="submission" date="2022-07" db="EMBL/GenBank/DDBJ databases">
        <title>Mucilaginibacter sp. JC4.</title>
        <authorList>
            <person name="Le V."/>
            <person name="Ko S.-R."/>
            <person name="Ahn C.-Y."/>
            <person name="Oh H.-M."/>
        </authorList>
    </citation>
    <scope>NUCLEOTIDE SEQUENCE [LARGE SCALE GENOMIC DNA]</scope>
    <source>
        <strain evidence="4 5">JC4</strain>
    </source>
</reference>
<name>A0ABT1SZN6_9SPHI</name>
<dbReference type="Gene3D" id="3.55.50.30">
    <property type="match status" value="1"/>
</dbReference>
<dbReference type="Pfam" id="PF16344">
    <property type="entry name" value="FecR_C"/>
    <property type="match status" value="1"/>
</dbReference>
<evidence type="ECO:0000313" key="4">
    <source>
        <dbReference type="EMBL" id="MCQ6957799.1"/>
    </source>
</evidence>
<feature type="transmembrane region" description="Helical" evidence="1">
    <location>
        <begin position="81"/>
        <end position="103"/>
    </location>
</feature>
<keyword evidence="5" id="KW-1185">Reference proteome</keyword>
<dbReference type="PANTHER" id="PTHR30273:SF2">
    <property type="entry name" value="PROTEIN FECR"/>
    <property type="match status" value="1"/>
</dbReference>
<gene>
    <name evidence="4" type="ORF">NPE20_07520</name>
</gene>
<dbReference type="EMBL" id="JANHOH010000001">
    <property type="protein sequence ID" value="MCQ6957799.1"/>
    <property type="molecule type" value="Genomic_DNA"/>
</dbReference>
<accession>A0ABT1SZN6</accession>
<organism evidence="4 5">
    <name type="scientific">Mucilaginibacter aquariorum</name>
    <dbReference type="NCBI Taxonomy" id="2967225"/>
    <lineage>
        <taxon>Bacteria</taxon>
        <taxon>Pseudomonadati</taxon>
        <taxon>Bacteroidota</taxon>
        <taxon>Sphingobacteriia</taxon>
        <taxon>Sphingobacteriales</taxon>
        <taxon>Sphingobacteriaceae</taxon>
        <taxon>Mucilaginibacter</taxon>
    </lineage>
</organism>
<evidence type="ECO:0000256" key="1">
    <source>
        <dbReference type="SAM" id="Phobius"/>
    </source>
</evidence>
<dbReference type="InterPro" id="IPR032508">
    <property type="entry name" value="FecR_C"/>
</dbReference>
<comment type="caution">
    <text evidence="4">The sequence shown here is derived from an EMBL/GenBank/DDBJ whole genome shotgun (WGS) entry which is preliminary data.</text>
</comment>
<dbReference type="InterPro" id="IPR012373">
    <property type="entry name" value="Ferrdict_sens_TM"/>
</dbReference>
<proteinExistence type="predicted"/>
<feature type="domain" description="Protein FecR C-terminal" evidence="3">
    <location>
        <begin position="256"/>
        <end position="323"/>
    </location>
</feature>
<dbReference type="Proteomes" id="UP001204376">
    <property type="component" value="Unassembled WGS sequence"/>
</dbReference>
<protein>
    <submittedName>
        <fullName evidence="4">FecR domain-containing protein</fullName>
    </submittedName>
</protein>
<evidence type="ECO:0000313" key="5">
    <source>
        <dbReference type="Proteomes" id="UP001204376"/>
    </source>
</evidence>
<dbReference type="PIRSF" id="PIRSF018266">
    <property type="entry name" value="FecR"/>
    <property type="match status" value="1"/>
</dbReference>
<evidence type="ECO:0000259" key="3">
    <source>
        <dbReference type="Pfam" id="PF16344"/>
    </source>
</evidence>
<keyword evidence="1" id="KW-0812">Transmembrane</keyword>
<dbReference type="Gene3D" id="2.60.120.1440">
    <property type="match status" value="1"/>
</dbReference>
<dbReference type="InterPro" id="IPR006860">
    <property type="entry name" value="FecR"/>
</dbReference>
<evidence type="ECO:0000259" key="2">
    <source>
        <dbReference type="Pfam" id="PF04773"/>
    </source>
</evidence>
<feature type="domain" description="FecR protein" evidence="2">
    <location>
        <begin position="122"/>
        <end position="210"/>
    </location>
</feature>
<sequence>MNQQDRKSELLEKYMNNTCTKQEFDEFMELIKTSTDFEDFDGPMKKHWEGSPQENVPDTVDWNRMYSNIKLRLWALKKTKVLFKFAAVIVLVISACTLIIYNYNKVASGDHIVYLTQHAGVAKTKVILLSDGTRVTLNANSDLRYPQNFNAKTREVYLKGEAYFEVIHNENKPFVIHSGRLKTHVLGTTFTVSAYSQVKPMNVTVLTGKVAVKDELNQAHVILTRGQSASTKDGKNTFEVITLANPEDAIAWMDDKMIFENSDLESVALKLSYKYGVDIKVTGDKLSQQHITAIFQGQTLPGILKAITQLTHSNYKVRNNAYILY</sequence>